<keyword evidence="3" id="KW-1185">Reference proteome</keyword>
<name>A0A0P0XQ55_ORYSJ</name>
<accession>A0A0P0XQ55</accession>
<feature type="compositionally biased region" description="Basic and acidic residues" evidence="1">
    <location>
        <begin position="117"/>
        <end position="133"/>
    </location>
</feature>
<reference evidence="2 3" key="3">
    <citation type="journal article" date="2013" name="Rice">
        <title>Improvement of the Oryza sativa Nipponbare reference genome using next generation sequence and optical map data.</title>
        <authorList>
            <person name="Kawahara Y."/>
            <person name="de la Bastide M."/>
            <person name="Hamilton J.P."/>
            <person name="Kanamori H."/>
            <person name="McCombie W.R."/>
            <person name="Ouyang S."/>
            <person name="Schwartz D.C."/>
            <person name="Tanaka T."/>
            <person name="Wu J."/>
            <person name="Zhou S."/>
            <person name="Childs K.L."/>
            <person name="Davidson R.M."/>
            <person name="Lin H."/>
            <person name="Quesada-Ocampo L."/>
            <person name="Vaillancourt B."/>
            <person name="Sakai H."/>
            <person name="Lee S.S."/>
            <person name="Kim J."/>
            <person name="Numa H."/>
            <person name="Itoh T."/>
            <person name="Buell C.R."/>
            <person name="Matsumoto T."/>
        </authorList>
    </citation>
    <scope>NUCLEOTIDE SEQUENCE [LARGE SCALE GENOMIC DNA]</scope>
    <source>
        <strain evidence="3">cv. Nipponbare</strain>
    </source>
</reference>
<dbReference type="Proteomes" id="UP000059680">
    <property type="component" value="Chromosome 9"/>
</dbReference>
<organism evidence="2 3">
    <name type="scientific">Oryza sativa subsp. japonica</name>
    <name type="common">Rice</name>
    <dbReference type="NCBI Taxonomy" id="39947"/>
    <lineage>
        <taxon>Eukaryota</taxon>
        <taxon>Viridiplantae</taxon>
        <taxon>Streptophyta</taxon>
        <taxon>Embryophyta</taxon>
        <taxon>Tracheophyta</taxon>
        <taxon>Spermatophyta</taxon>
        <taxon>Magnoliopsida</taxon>
        <taxon>Liliopsida</taxon>
        <taxon>Poales</taxon>
        <taxon>Poaceae</taxon>
        <taxon>BOP clade</taxon>
        <taxon>Oryzoideae</taxon>
        <taxon>Oryzeae</taxon>
        <taxon>Oryzinae</taxon>
        <taxon>Oryza</taxon>
        <taxon>Oryza sativa</taxon>
    </lineage>
</organism>
<feature type="region of interest" description="Disordered" evidence="1">
    <location>
        <begin position="1"/>
        <end position="79"/>
    </location>
</feature>
<gene>
    <name evidence="2" type="ordered locus">Os09g0555175</name>
    <name evidence="2" type="ORF">OSNPB_090555175</name>
</gene>
<dbReference type="AlphaFoldDB" id="A0A0P0XQ55"/>
<proteinExistence type="predicted"/>
<feature type="compositionally biased region" description="Low complexity" evidence="1">
    <location>
        <begin position="143"/>
        <end position="154"/>
    </location>
</feature>
<dbReference type="EMBL" id="AP014965">
    <property type="protein sequence ID" value="BAT09341.1"/>
    <property type="molecule type" value="Genomic_DNA"/>
</dbReference>
<dbReference type="PaxDb" id="39947-A0A0P0XQ55"/>
<evidence type="ECO:0000313" key="3">
    <source>
        <dbReference type="Proteomes" id="UP000059680"/>
    </source>
</evidence>
<dbReference type="InParanoid" id="A0A0P0XQ55"/>
<reference evidence="2 3" key="2">
    <citation type="journal article" date="2013" name="Plant Cell Physiol.">
        <title>Rice Annotation Project Database (RAP-DB): an integrative and interactive database for rice genomics.</title>
        <authorList>
            <person name="Sakai H."/>
            <person name="Lee S.S."/>
            <person name="Tanaka T."/>
            <person name="Numa H."/>
            <person name="Kim J."/>
            <person name="Kawahara Y."/>
            <person name="Wakimoto H."/>
            <person name="Yang C.C."/>
            <person name="Iwamoto M."/>
            <person name="Abe T."/>
            <person name="Yamada Y."/>
            <person name="Muto A."/>
            <person name="Inokuchi H."/>
            <person name="Ikemura T."/>
            <person name="Matsumoto T."/>
            <person name="Sasaki T."/>
            <person name="Itoh T."/>
        </authorList>
    </citation>
    <scope>NUCLEOTIDE SEQUENCE [LARGE SCALE GENOMIC DNA]</scope>
    <source>
        <strain evidence="3">cv. Nipponbare</strain>
    </source>
</reference>
<evidence type="ECO:0000313" key="2">
    <source>
        <dbReference type="EMBL" id="BAT09341.1"/>
    </source>
</evidence>
<protein>
    <submittedName>
        <fullName evidence="2">Os09g0555175 protein</fullName>
    </submittedName>
</protein>
<evidence type="ECO:0000256" key="1">
    <source>
        <dbReference type="SAM" id="MobiDB-lite"/>
    </source>
</evidence>
<feature type="region of interest" description="Disordered" evidence="1">
    <location>
        <begin position="117"/>
        <end position="154"/>
    </location>
</feature>
<reference evidence="3" key="1">
    <citation type="journal article" date="2005" name="Nature">
        <title>The map-based sequence of the rice genome.</title>
        <authorList>
            <consortium name="International rice genome sequencing project (IRGSP)"/>
            <person name="Matsumoto T."/>
            <person name="Wu J."/>
            <person name="Kanamori H."/>
            <person name="Katayose Y."/>
            <person name="Fujisawa M."/>
            <person name="Namiki N."/>
            <person name="Mizuno H."/>
            <person name="Yamamoto K."/>
            <person name="Antonio B.A."/>
            <person name="Baba T."/>
            <person name="Sakata K."/>
            <person name="Nagamura Y."/>
            <person name="Aoki H."/>
            <person name="Arikawa K."/>
            <person name="Arita K."/>
            <person name="Bito T."/>
            <person name="Chiden Y."/>
            <person name="Fujitsuka N."/>
            <person name="Fukunaka R."/>
            <person name="Hamada M."/>
            <person name="Harada C."/>
            <person name="Hayashi A."/>
            <person name="Hijishita S."/>
            <person name="Honda M."/>
            <person name="Hosokawa S."/>
            <person name="Ichikawa Y."/>
            <person name="Idonuma A."/>
            <person name="Iijima M."/>
            <person name="Ikeda M."/>
            <person name="Ikeno M."/>
            <person name="Ito K."/>
            <person name="Ito S."/>
            <person name="Ito T."/>
            <person name="Ito Y."/>
            <person name="Ito Y."/>
            <person name="Iwabuchi A."/>
            <person name="Kamiya K."/>
            <person name="Karasawa W."/>
            <person name="Kurita K."/>
            <person name="Katagiri S."/>
            <person name="Kikuta A."/>
            <person name="Kobayashi H."/>
            <person name="Kobayashi N."/>
            <person name="Machita K."/>
            <person name="Maehara T."/>
            <person name="Masukawa M."/>
            <person name="Mizubayashi T."/>
            <person name="Mukai Y."/>
            <person name="Nagasaki H."/>
            <person name="Nagata Y."/>
            <person name="Naito S."/>
            <person name="Nakashima M."/>
            <person name="Nakama Y."/>
            <person name="Nakamichi Y."/>
            <person name="Nakamura M."/>
            <person name="Meguro A."/>
            <person name="Negishi M."/>
            <person name="Ohta I."/>
            <person name="Ohta T."/>
            <person name="Okamoto M."/>
            <person name="Ono N."/>
            <person name="Saji S."/>
            <person name="Sakaguchi M."/>
            <person name="Sakai K."/>
            <person name="Shibata M."/>
            <person name="Shimokawa T."/>
            <person name="Song J."/>
            <person name="Takazaki Y."/>
            <person name="Terasawa K."/>
            <person name="Tsugane M."/>
            <person name="Tsuji K."/>
            <person name="Ueda S."/>
            <person name="Waki K."/>
            <person name="Yamagata H."/>
            <person name="Yamamoto M."/>
            <person name="Yamamoto S."/>
            <person name="Yamane H."/>
            <person name="Yoshiki S."/>
            <person name="Yoshihara R."/>
            <person name="Yukawa K."/>
            <person name="Zhong H."/>
            <person name="Yano M."/>
            <person name="Yuan Q."/>
            <person name="Ouyang S."/>
            <person name="Liu J."/>
            <person name="Jones K.M."/>
            <person name="Gansberger K."/>
            <person name="Moffat K."/>
            <person name="Hill J."/>
            <person name="Bera J."/>
            <person name="Fadrosh D."/>
            <person name="Jin S."/>
            <person name="Johri S."/>
            <person name="Kim M."/>
            <person name="Overton L."/>
            <person name="Reardon M."/>
            <person name="Tsitrin T."/>
            <person name="Vuong H."/>
            <person name="Weaver B."/>
            <person name="Ciecko A."/>
            <person name="Tallon L."/>
            <person name="Jackson J."/>
            <person name="Pai G."/>
            <person name="Aken S.V."/>
            <person name="Utterback T."/>
            <person name="Reidmuller S."/>
            <person name="Feldblyum T."/>
            <person name="Hsiao J."/>
            <person name="Zismann V."/>
            <person name="Iobst S."/>
            <person name="de Vazeille A.R."/>
            <person name="Buell C.R."/>
            <person name="Ying K."/>
            <person name="Li Y."/>
            <person name="Lu T."/>
            <person name="Huang Y."/>
            <person name="Zhao Q."/>
            <person name="Feng Q."/>
            <person name="Zhang L."/>
            <person name="Zhu J."/>
            <person name="Weng Q."/>
            <person name="Mu J."/>
            <person name="Lu Y."/>
            <person name="Fan D."/>
            <person name="Liu Y."/>
            <person name="Guan J."/>
            <person name="Zhang Y."/>
            <person name="Yu S."/>
            <person name="Liu X."/>
            <person name="Zhang Y."/>
            <person name="Hong G."/>
            <person name="Han B."/>
            <person name="Choisne N."/>
            <person name="Demange N."/>
            <person name="Orjeda G."/>
            <person name="Samain S."/>
            <person name="Cattolico L."/>
            <person name="Pelletier E."/>
            <person name="Couloux A."/>
            <person name="Segurens B."/>
            <person name="Wincker P."/>
            <person name="D'Hont A."/>
            <person name="Scarpelli C."/>
            <person name="Weissenbach J."/>
            <person name="Salanoubat M."/>
            <person name="Quetier F."/>
            <person name="Yu Y."/>
            <person name="Kim H.R."/>
            <person name="Rambo T."/>
            <person name="Currie J."/>
            <person name="Collura K."/>
            <person name="Luo M."/>
            <person name="Yang T."/>
            <person name="Ammiraju J.S.S."/>
            <person name="Engler F."/>
            <person name="Soderlund C."/>
            <person name="Wing R.A."/>
            <person name="Palmer L.E."/>
            <person name="de la Bastide M."/>
            <person name="Spiegel L."/>
            <person name="Nascimento L."/>
            <person name="Zutavern T."/>
            <person name="O'Shaughnessy A."/>
            <person name="Dike S."/>
            <person name="Dedhia N."/>
            <person name="Preston R."/>
            <person name="Balija V."/>
            <person name="McCombie W.R."/>
            <person name="Chow T."/>
            <person name="Chen H."/>
            <person name="Chung M."/>
            <person name="Chen C."/>
            <person name="Shaw J."/>
            <person name="Wu H."/>
            <person name="Hsiao K."/>
            <person name="Chao Y."/>
            <person name="Chu M."/>
            <person name="Cheng C."/>
            <person name="Hour A."/>
            <person name="Lee P."/>
            <person name="Lin S."/>
            <person name="Lin Y."/>
            <person name="Liou J."/>
            <person name="Liu S."/>
            <person name="Hsing Y."/>
            <person name="Raghuvanshi S."/>
            <person name="Mohanty A."/>
            <person name="Bharti A.K."/>
            <person name="Gaur A."/>
            <person name="Gupta V."/>
            <person name="Kumar D."/>
            <person name="Ravi V."/>
            <person name="Vij S."/>
            <person name="Kapur A."/>
            <person name="Khurana P."/>
            <person name="Khurana P."/>
            <person name="Khurana J.P."/>
            <person name="Tyagi A.K."/>
            <person name="Gaikwad K."/>
            <person name="Singh A."/>
            <person name="Dalal V."/>
            <person name="Srivastava S."/>
            <person name="Dixit A."/>
            <person name="Pal A.K."/>
            <person name="Ghazi I.A."/>
            <person name="Yadav M."/>
            <person name="Pandit A."/>
            <person name="Bhargava A."/>
            <person name="Sureshbabu K."/>
            <person name="Batra K."/>
            <person name="Sharma T.R."/>
            <person name="Mohapatra T."/>
            <person name="Singh N.K."/>
            <person name="Messing J."/>
            <person name="Nelson A.B."/>
            <person name="Fuks G."/>
            <person name="Kavchok S."/>
            <person name="Keizer G."/>
            <person name="Linton E."/>
            <person name="Llaca V."/>
            <person name="Song R."/>
            <person name="Tanyolac B."/>
            <person name="Young S."/>
            <person name="Ho-Il K."/>
            <person name="Hahn J.H."/>
            <person name="Sangsakoo G."/>
            <person name="Vanavichit A."/>
            <person name="de Mattos Luiz.A.T."/>
            <person name="Zimmer P.D."/>
            <person name="Malone G."/>
            <person name="Dellagostin O."/>
            <person name="de Oliveira A.C."/>
            <person name="Bevan M."/>
            <person name="Bancroft I."/>
            <person name="Minx P."/>
            <person name="Cordum H."/>
            <person name="Wilson R."/>
            <person name="Cheng Z."/>
            <person name="Jin W."/>
            <person name="Jiang J."/>
            <person name="Leong S.A."/>
            <person name="Iwama H."/>
            <person name="Gojobori T."/>
            <person name="Itoh T."/>
            <person name="Niimura Y."/>
            <person name="Fujii Y."/>
            <person name="Habara T."/>
            <person name="Sakai H."/>
            <person name="Sato Y."/>
            <person name="Wilson G."/>
            <person name="Kumar K."/>
            <person name="McCouch S."/>
            <person name="Juretic N."/>
            <person name="Hoen D."/>
            <person name="Wright S."/>
            <person name="Bruskiewich R."/>
            <person name="Bureau T."/>
            <person name="Miyao A."/>
            <person name="Hirochika H."/>
            <person name="Nishikawa T."/>
            <person name="Kadowaki K."/>
            <person name="Sugiura M."/>
            <person name="Burr B."/>
            <person name="Sasaki T."/>
        </authorList>
    </citation>
    <scope>NUCLEOTIDE SEQUENCE [LARGE SCALE GENOMIC DNA]</scope>
    <source>
        <strain evidence="3">cv. Nipponbare</strain>
    </source>
</reference>
<sequence>MTLNCPPAQPSQQMEQRRPRSAIPGTQPAGRSPLMAEPPRLDARVAAPPPTNTITLSAPAKSSPGVAPSQSPSPPGRRQPWLLALLSLPTLRYLRVNRGLPGFFQQCPEPEVGLEIRSRRRPPEEDGWTERRGGLGVGGGVIRGAAARGGAPGR</sequence>